<feature type="domain" description="HTH CENPB-type" evidence="2">
    <location>
        <begin position="63"/>
        <end position="134"/>
    </location>
</feature>
<dbReference type="InterPro" id="IPR050863">
    <property type="entry name" value="CenT-Element_Derived"/>
</dbReference>
<dbReference type="GO" id="GO:0003677">
    <property type="term" value="F:DNA binding"/>
    <property type="evidence" value="ECO:0007669"/>
    <property type="project" value="UniProtKB-KW"/>
</dbReference>
<dbReference type="EMBL" id="VJMJ01000002">
    <property type="protein sequence ID" value="KAF0745203.1"/>
    <property type="molecule type" value="Genomic_DNA"/>
</dbReference>
<dbReference type="PROSITE" id="PS51253">
    <property type="entry name" value="HTH_CENPB"/>
    <property type="match status" value="1"/>
</dbReference>
<evidence type="ECO:0000313" key="3">
    <source>
        <dbReference type="EMBL" id="KAF0745203.1"/>
    </source>
</evidence>
<dbReference type="SMART" id="SM00674">
    <property type="entry name" value="CENPB"/>
    <property type="match status" value="1"/>
</dbReference>
<dbReference type="InterPro" id="IPR006600">
    <property type="entry name" value="HTH_CenpB_DNA-bd_dom"/>
</dbReference>
<dbReference type="GO" id="GO:0005634">
    <property type="term" value="C:nucleus"/>
    <property type="evidence" value="ECO:0007669"/>
    <property type="project" value="TreeGrafter"/>
</dbReference>
<dbReference type="PANTHER" id="PTHR19303:SF73">
    <property type="entry name" value="PROTEIN PDC2"/>
    <property type="match status" value="1"/>
</dbReference>
<evidence type="ECO:0000256" key="1">
    <source>
        <dbReference type="ARBA" id="ARBA00023125"/>
    </source>
</evidence>
<dbReference type="Gene3D" id="1.10.10.60">
    <property type="entry name" value="Homeodomain-like"/>
    <property type="match status" value="2"/>
</dbReference>
<reference evidence="3 4" key="1">
    <citation type="submission" date="2019-07" db="EMBL/GenBank/DDBJ databases">
        <title>Genomics analysis of Aphanomyces spp. identifies a new class of oomycete effector associated with host adaptation.</title>
        <authorList>
            <person name="Gaulin E."/>
        </authorList>
    </citation>
    <scope>NUCLEOTIDE SEQUENCE [LARGE SCALE GENOMIC DNA]</scope>
    <source>
        <strain evidence="3 4">ATCC 201684</strain>
    </source>
</reference>
<gene>
    <name evidence="3" type="ORF">Ae201684_000237</name>
</gene>
<dbReference type="Pfam" id="PF03221">
    <property type="entry name" value="HTH_Tnp_Tc5"/>
    <property type="match status" value="1"/>
</dbReference>
<evidence type="ECO:0000259" key="2">
    <source>
        <dbReference type="PROSITE" id="PS51253"/>
    </source>
</evidence>
<keyword evidence="4" id="KW-1185">Reference proteome</keyword>
<comment type="caution">
    <text evidence="3">The sequence shown here is derived from an EMBL/GenBank/DDBJ whole genome shotgun (WGS) entry which is preliminary data.</text>
</comment>
<name>A0A6G0XWT9_9STRA</name>
<dbReference type="Proteomes" id="UP000481153">
    <property type="component" value="Unassembled WGS sequence"/>
</dbReference>
<dbReference type="PANTHER" id="PTHR19303">
    <property type="entry name" value="TRANSPOSON"/>
    <property type="match status" value="1"/>
</dbReference>
<proteinExistence type="predicted"/>
<sequence>MLRQRITIADKIKIKEEHRRHPEKTHEELSKWAKDEFKLSKCLDRSTISKILKYEVREHVNLSCKSYIGCKFPVMEQELYQWIKVWEDLMIPIVDGNMILEKGMQLLQQHNVQSSLSNGWLDRFKKRYNIKSRRLYGRAQLIIETRNFEKRYIFNMDETAYFYCTTPSKSMTTKAFKGRKSSKKRITVAITSNADGCAKPLLLFVGATNQPRCFQGARPDDLGLQYASAKKGWMTRTVFGNWVQNFNAEMAAENRHVLLLIDNASSHQYEGDLSNTSIVMLPPNTTSHLQPQDEGVVRSFKAKISN</sequence>
<dbReference type="SUPFAM" id="SSF46689">
    <property type="entry name" value="Homeodomain-like"/>
    <property type="match status" value="1"/>
</dbReference>
<dbReference type="InterPro" id="IPR004875">
    <property type="entry name" value="DDE_SF_endonuclease_dom"/>
</dbReference>
<protein>
    <recommendedName>
        <fullName evidence="2">HTH CENPB-type domain-containing protein</fullName>
    </recommendedName>
</protein>
<keyword evidence="1" id="KW-0238">DNA-binding</keyword>
<evidence type="ECO:0000313" key="4">
    <source>
        <dbReference type="Proteomes" id="UP000481153"/>
    </source>
</evidence>
<accession>A0A6G0XWT9</accession>
<dbReference type="Pfam" id="PF03184">
    <property type="entry name" value="DDE_1"/>
    <property type="match status" value="1"/>
</dbReference>
<dbReference type="AlphaFoldDB" id="A0A6G0XWT9"/>
<dbReference type="VEuPathDB" id="FungiDB:AeMF1_018118"/>
<organism evidence="3 4">
    <name type="scientific">Aphanomyces euteiches</name>
    <dbReference type="NCBI Taxonomy" id="100861"/>
    <lineage>
        <taxon>Eukaryota</taxon>
        <taxon>Sar</taxon>
        <taxon>Stramenopiles</taxon>
        <taxon>Oomycota</taxon>
        <taxon>Saprolegniomycetes</taxon>
        <taxon>Saprolegniales</taxon>
        <taxon>Verrucalvaceae</taxon>
        <taxon>Aphanomyces</taxon>
    </lineage>
</organism>
<dbReference type="InterPro" id="IPR009057">
    <property type="entry name" value="Homeodomain-like_sf"/>
</dbReference>